<accession>A0A8J7KXV8</accession>
<gene>
    <name evidence="1" type="ORF">IW245_004586</name>
</gene>
<dbReference type="EMBL" id="JADOUF010000001">
    <property type="protein sequence ID" value="MBG6138392.1"/>
    <property type="molecule type" value="Genomic_DNA"/>
</dbReference>
<dbReference type="RefSeq" id="WP_197005156.1">
    <property type="nucleotide sequence ID" value="NZ_BONS01000037.1"/>
</dbReference>
<protein>
    <submittedName>
        <fullName evidence="1">Uncharacterized protein</fullName>
    </submittedName>
</protein>
<proteinExistence type="predicted"/>
<name>A0A8J7KXV8_9ACTN</name>
<sequence>MLCLIVSGFEYNYEHDQRIIVEVVGETLATVGGLGVPLGEAVGTALIGTPMTVSLDWFAGSTEPVYALHEKLAGQVAERIRDLLGP</sequence>
<keyword evidence="2" id="KW-1185">Reference proteome</keyword>
<dbReference type="AlphaFoldDB" id="A0A8J7KXV8"/>
<reference evidence="1" key="1">
    <citation type="submission" date="2020-11" db="EMBL/GenBank/DDBJ databases">
        <title>Sequencing the genomes of 1000 actinobacteria strains.</title>
        <authorList>
            <person name="Klenk H.-P."/>
        </authorList>
    </citation>
    <scope>NUCLEOTIDE SEQUENCE</scope>
    <source>
        <strain evidence="1">DSM 45356</strain>
    </source>
</reference>
<comment type="caution">
    <text evidence="1">The sequence shown here is derived from an EMBL/GenBank/DDBJ whole genome shotgun (WGS) entry which is preliminary data.</text>
</comment>
<organism evidence="1 2">
    <name type="scientific">Longispora fulva</name>
    <dbReference type="NCBI Taxonomy" id="619741"/>
    <lineage>
        <taxon>Bacteria</taxon>
        <taxon>Bacillati</taxon>
        <taxon>Actinomycetota</taxon>
        <taxon>Actinomycetes</taxon>
        <taxon>Micromonosporales</taxon>
        <taxon>Micromonosporaceae</taxon>
        <taxon>Longispora</taxon>
    </lineage>
</organism>
<evidence type="ECO:0000313" key="1">
    <source>
        <dbReference type="EMBL" id="MBG6138392.1"/>
    </source>
</evidence>
<evidence type="ECO:0000313" key="2">
    <source>
        <dbReference type="Proteomes" id="UP000622552"/>
    </source>
</evidence>
<dbReference type="Proteomes" id="UP000622552">
    <property type="component" value="Unassembled WGS sequence"/>
</dbReference>